<dbReference type="InterPro" id="IPR054594">
    <property type="entry name" value="Lon_lid"/>
</dbReference>
<evidence type="ECO:0000256" key="3">
    <source>
        <dbReference type="ARBA" id="ARBA00022670"/>
    </source>
</evidence>
<evidence type="ECO:0000256" key="8">
    <source>
        <dbReference type="ARBA" id="ARBA00023016"/>
    </source>
</evidence>
<dbReference type="InterPro" id="IPR003593">
    <property type="entry name" value="AAA+_ATPase"/>
</dbReference>
<evidence type="ECO:0000256" key="4">
    <source>
        <dbReference type="ARBA" id="ARBA00022741"/>
    </source>
</evidence>
<proteinExistence type="evidence at transcript level"/>
<dbReference type="EMBL" id="CP071706">
    <property type="protein sequence ID" value="KDO01231.1"/>
    <property type="molecule type" value="Genomic_DNA"/>
</dbReference>
<dbReference type="EC" id="3.4.21.53" evidence="10 11"/>
<dbReference type="InterPro" id="IPR014721">
    <property type="entry name" value="Ribsml_uS5_D2-typ_fold_subgr"/>
</dbReference>
<dbReference type="Gene3D" id="3.40.50.300">
    <property type="entry name" value="P-loop containing nucleotide triphosphate hydrolases"/>
    <property type="match status" value="1"/>
</dbReference>
<keyword evidence="7 10" id="KW-0067">ATP-binding</keyword>
<accession>A0AAP0SJF2</accession>
<evidence type="ECO:0000256" key="7">
    <source>
        <dbReference type="ARBA" id="ARBA00022840"/>
    </source>
</evidence>
<dbReference type="Pfam" id="PF22667">
    <property type="entry name" value="Lon_lid"/>
    <property type="match status" value="1"/>
</dbReference>
<feature type="domain" description="Lon proteolytic" evidence="16">
    <location>
        <begin position="587"/>
        <end position="768"/>
    </location>
</feature>
<dbReference type="FunFam" id="3.40.50.300:FF:000021">
    <property type="entry name" value="Lon protease homolog"/>
    <property type="match status" value="1"/>
</dbReference>
<dbReference type="InterPro" id="IPR046336">
    <property type="entry name" value="Lon_prtase_N_sf"/>
</dbReference>
<evidence type="ECO:0000259" key="16">
    <source>
        <dbReference type="PROSITE" id="PS51786"/>
    </source>
</evidence>
<dbReference type="GO" id="GO:0043565">
    <property type="term" value="F:sequence-specific DNA binding"/>
    <property type="evidence" value="ECO:0007669"/>
    <property type="project" value="UniProtKB-UniRule"/>
</dbReference>
<dbReference type="SMART" id="SM00464">
    <property type="entry name" value="LON"/>
    <property type="match status" value="1"/>
</dbReference>
<dbReference type="PROSITE" id="PS51787">
    <property type="entry name" value="LON_N"/>
    <property type="match status" value="1"/>
</dbReference>
<dbReference type="InterPro" id="IPR027065">
    <property type="entry name" value="Lon_Prtase"/>
</dbReference>
<dbReference type="InterPro" id="IPR003111">
    <property type="entry name" value="Lon_prtase_N"/>
</dbReference>
<organism evidence="18 19">
    <name type="scientific">Pseudomonas donghuensis</name>
    <dbReference type="NCBI Taxonomy" id="1163398"/>
    <lineage>
        <taxon>Bacteria</taxon>
        <taxon>Pseudomonadati</taxon>
        <taxon>Pseudomonadota</taxon>
        <taxon>Gammaproteobacteria</taxon>
        <taxon>Pseudomonadales</taxon>
        <taxon>Pseudomonadaceae</taxon>
        <taxon>Pseudomonas</taxon>
    </lineage>
</organism>
<comment type="subunit">
    <text evidence="10 11">Homohexamer. Organized in a ring with a central cavity.</text>
</comment>
<dbReference type="GO" id="GO:0006515">
    <property type="term" value="P:protein quality control for misfolded or incompletely synthesized proteins"/>
    <property type="evidence" value="ECO:0007669"/>
    <property type="project" value="UniProtKB-UniRule"/>
</dbReference>
<dbReference type="FunFam" id="1.20.5.5270:FF:000002">
    <property type="entry name" value="Lon protease homolog"/>
    <property type="match status" value="1"/>
</dbReference>
<feature type="active site" evidence="10 12">
    <location>
        <position position="717"/>
    </location>
</feature>
<dbReference type="GO" id="GO:0005524">
    <property type="term" value="F:ATP binding"/>
    <property type="evidence" value="ECO:0007669"/>
    <property type="project" value="UniProtKB-UniRule"/>
</dbReference>
<dbReference type="HAMAP" id="MF_01973">
    <property type="entry name" value="lon_bact"/>
    <property type="match status" value="1"/>
</dbReference>
<dbReference type="Pfam" id="PF05362">
    <property type="entry name" value="Lon_C"/>
    <property type="match status" value="1"/>
</dbReference>
<evidence type="ECO:0000256" key="15">
    <source>
        <dbReference type="SAM" id="MobiDB-lite"/>
    </source>
</evidence>
<feature type="binding site" evidence="10 13">
    <location>
        <begin position="352"/>
        <end position="359"/>
    </location>
    <ligand>
        <name>ATP</name>
        <dbReference type="ChEBI" id="CHEBI:30616"/>
    </ligand>
</feature>
<feature type="active site" evidence="10 12">
    <location>
        <position position="674"/>
    </location>
</feature>
<sequence>MKTTLDLPLLPLRDVVVYPHMVIPLFVGREKSIEALEAAMTGEKQILLLAQKNPADDDPGEDALYRVGTIATVLQLLKLPDGTVKVLVEGEQRGAVERFNEVDGHIRAEVSLIDESQAAERESEVFVRSLLSQFEQYVQLGKKVPAEVLSSLNSIDEPGRLVDTMAAHMALKIEQKQEILEILDLSARVEHVLALLDAEIDLLQVEKRIRGRVKKQMERSQREYYLNEQMKAIQKELGDSEEGHNEVEELKKRLDAAGLPKDAYAKAQAELNKLKQMSPMSAEATVVRSYLDWLVQVPWKAQSKVRLDLAKAEEILDADHYGLEEVKERILEYLAVQKRVKKIRGPVLCLVGPPGVGKTSLAESIASATNRKFVRMALGGVRDEAEIRGHRRTYIGSMPGRLIQKMTKVGVRNPLFLLDEIDKMGSDMRGDPASALLEVLDPEQNHNFNDHYLEVDYDLSDVMFLCTSNSMNIPPALLDRMEVIRLPGYTEDEKINIAVKYLSPKQIKANGLKKGELEVDVTAIRDIIRYYTREAGVRGLERQIAKICRKVVKEHAGLKQVAVKVTGEQLEHYLGVRKYRYGLAEQQDQVGQVTGLAWTQVGGELLTIEAAVIPGKGQLIKTGSLGDVMVESITAAQTVVRSRARSLGIPADFHEKRDTHIHMPEGATPKDGPSAGIGMCTALVSALTQIPVRADVAMTGEITLRGQVLAIGGLKEKLLAAHRGGIKTVIIPEENVRDLKEIPENIKQDLQIKPVKWIDEVLQIALQYAPEPLPDVAPEIVAKDEKRDSDSKERISTH</sequence>
<dbReference type="GO" id="GO:0016887">
    <property type="term" value="F:ATP hydrolysis activity"/>
    <property type="evidence" value="ECO:0007669"/>
    <property type="project" value="UniProtKB-UniRule"/>
</dbReference>
<dbReference type="InterPro" id="IPR008269">
    <property type="entry name" value="Lon_proteolytic"/>
</dbReference>
<dbReference type="GeneID" id="98282475"/>
<dbReference type="GO" id="GO:0005737">
    <property type="term" value="C:cytoplasm"/>
    <property type="evidence" value="ECO:0007669"/>
    <property type="project" value="UniProtKB-SubCell"/>
</dbReference>
<dbReference type="GO" id="GO:0004176">
    <property type="term" value="F:ATP-dependent peptidase activity"/>
    <property type="evidence" value="ECO:0007669"/>
    <property type="project" value="UniProtKB-UniRule"/>
</dbReference>
<dbReference type="InterPro" id="IPR015947">
    <property type="entry name" value="PUA-like_sf"/>
</dbReference>
<evidence type="ECO:0000313" key="18">
    <source>
        <dbReference type="EMBL" id="KDO01231.1"/>
    </source>
</evidence>
<comment type="induction">
    <text evidence="10">By heat shock.</text>
</comment>
<evidence type="ECO:0000256" key="2">
    <source>
        <dbReference type="ARBA" id="ARBA00022490"/>
    </source>
</evidence>
<comment type="subcellular location">
    <subcellularLocation>
        <location evidence="1 10 11">Cytoplasm</location>
    </subcellularLocation>
</comment>
<keyword evidence="2 10" id="KW-0963">Cytoplasm</keyword>
<comment type="function">
    <text evidence="10">ATP-dependent serine protease that mediates the selective degradation of mutant and abnormal proteins as well as certain short-lived regulatory proteins. Required for cellular homeostasis and for survival from DNA damage and developmental changes induced by stress. Degrades polypeptides processively to yield small peptide fragments that are 5 to 10 amino acids long. Binds to DNA in a double-stranded, site-specific manner.</text>
</comment>
<evidence type="ECO:0000256" key="1">
    <source>
        <dbReference type="ARBA" id="ARBA00004496"/>
    </source>
</evidence>
<dbReference type="Pfam" id="PF00004">
    <property type="entry name" value="AAA"/>
    <property type="match status" value="1"/>
</dbReference>
<evidence type="ECO:0000256" key="5">
    <source>
        <dbReference type="ARBA" id="ARBA00022801"/>
    </source>
</evidence>
<dbReference type="Gene3D" id="3.30.230.10">
    <property type="match status" value="1"/>
</dbReference>
<dbReference type="FunFam" id="3.30.230.10:FF:000010">
    <property type="entry name" value="Lon protease"/>
    <property type="match status" value="1"/>
</dbReference>
<dbReference type="SUPFAM" id="SSF52540">
    <property type="entry name" value="P-loop containing nucleoside triphosphate hydrolases"/>
    <property type="match status" value="1"/>
</dbReference>
<dbReference type="Gene3D" id="1.10.8.60">
    <property type="match status" value="1"/>
</dbReference>
<gene>
    <name evidence="10 18" type="primary">lon</name>
    <name evidence="18" type="ORF">BV82_1103</name>
</gene>
<keyword evidence="6 10" id="KW-0720">Serine protease</keyword>
<evidence type="ECO:0000256" key="12">
    <source>
        <dbReference type="PIRSR" id="PIRSR001174-1"/>
    </source>
</evidence>
<reference evidence="18 19" key="1">
    <citation type="journal article" date="2014" name="Genome Announc.">
        <title>Genome Sequence of Pseudomonas sp. Strain P482, a Tomato Rhizosphere Isolate with Broad-Spectrum Antimicrobial Activity.</title>
        <authorList>
            <person name="Krzyzanowska D.M."/>
            <person name="Ossowicki A."/>
            <person name="Jafra S."/>
        </authorList>
    </citation>
    <scope>NUCLEOTIDE SEQUENCE [LARGE SCALE GENOMIC DNA]</scope>
    <source>
        <strain evidence="18 19">P482</strain>
    </source>
</reference>
<dbReference type="InterPro" id="IPR027417">
    <property type="entry name" value="P-loop_NTPase"/>
</dbReference>
<dbReference type="InterPro" id="IPR003959">
    <property type="entry name" value="ATPase_AAA_core"/>
</dbReference>
<reference evidence="18 19" key="2">
    <citation type="journal article" date="2016" name="Front. Microbiol.">
        <title>When Genome-Based Approach Meets the 'Old but Good': Revealing Genes Involved in the Antibacterial Activity of Pseudomonas sp. P482 against Soft Rot Pathogens.</title>
        <authorList>
            <person name="Krzyzanowska D.M."/>
            <person name="Ossowicki A."/>
            <person name="Rajewska M."/>
            <person name="Maciag T."/>
            <person name="Jablonska M."/>
            <person name="Obuchowski M."/>
            <person name="Heeb S."/>
            <person name="Jafra S."/>
        </authorList>
    </citation>
    <scope>NUCLEOTIDE SEQUENCE [LARGE SCALE GENOMIC DNA]</scope>
    <source>
        <strain evidence="18 19">P482</strain>
    </source>
</reference>
<dbReference type="CDD" id="cd19500">
    <property type="entry name" value="RecA-like_Lon"/>
    <property type="match status" value="1"/>
</dbReference>
<protein>
    <recommendedName>
        <fullName evidence="10 11">Lon protease</fullName>
        <ecNumber evidence="10 11">3.4.21.53</ecNumber>
    </recommendedName>
    <alternativeName>
        <fullName evidence="10">ATP-dependent protease La</fullName>
    </alternativeName>
</protein>
<dbReference type="NCBIfam" id="NF008053">
    <property type="entry name" value="PRK10787.1"/>
    <property type="match status" value="1"/>
</dbReference>
<name>A0AAP0SJF2_9PSED</name>
<dbReference type="PIRSF" id="PIRSF001174">
    <property type="entry name" value="Lon_proteas"/>
    <property type="match status" value="1"/>
</dbReference>
<dbReference type="InterPro" id="IPR004815">
    <property type="entry name" value="Lon_bac/euk-typ"/>
</dbReference>
<keyword evidence="3 10" id="KW-0645">Protease</keyword>
<dbReference type="RefSeq" id="WP_010224367.1">
    <property type="nucleotide sequence ID" value="NZ_CATKPL010000059.1"/>
</dbReference>
<feature type="region of interest" description="Disordered" evidence="15">
    <location>
        <begin position="777"/>
        <end position="798"/>
    </location>
</feature>
<evidence type="ECO:0000259" key="17">
    <source>
        <dbReference type="PROSITE" id="PS51787"/>
    </source>
</evidence>
<dbReference type="GO" id="GO:0004252">
    <property type="term" value="F:serine-type endopeptidase activity"/>
    <property type="evidence" value="ECO:0007669"/>
    <property type="project" value="UniProtKB-UniRule"/>
</dbReference>
<dbReference type="PANTHER" id="PTHR10046">
    <property type="entry name" value="ATP DEPENDENT LON PROTEASE FAMILY MEMBER"/>
    <property type="match status" value="1"/>
</dbReference>
<dbReference type="Gene3D" id="1.20.5.5270">
    <property type="match status" value="1"/>
</dbReference>
<comment type="similarity">
    <text evidence="10 11 14">Belongs to the peptidase S16 family.</text>
</comment>
<keyword evidence="8 10" id="KW-0346">Stress response</keyword>
<comment type="catalytic activity">
    <reaction evidence="9 10 11 14">
        <text>Hydrolysis of proteins in presence of ATP.</text>
        <dbReference type="EC" id="3.4.21.53"/>
    </reaction>
</comment>
<evidence type="ECO:0000256" key="6">
    <source>
        <dbReference type="ARBA" id="ARBA00022825"/>
    </source>
</evidence>
<dbReference type="NCBIfam" id="TIGR00763">
    <property type="entry name" value="lon"/>
    <property type="match status" value="1"/>
</dbReference>
<feature type="domain" description="Lon N-terminal" evidence="17">
    <location>
        <begin position="7"/>
        <end position="200"/>
    </location>
</feature>
<dbReference type="SMART" id="SM00382">
    <property type="entry name" value="AAA"/>
    <property type="match status" value="1"/>
</dbReference>
<evidence type="ECO:0000256" key="11">
    <source>
        <dbReference type="PIRNR" id="PIRNR001174"/>
    </source>
</evidence>
<dbReference type="PRINTS" id="PR00830">
    <property type="entry name" value="ENDOLAPTASE"/>
</dbReference>
<dbReference type="SUPFAM" id="SSF88697">
    <property type="entry name" value="PUA domain-like"/>
    <property type="match status" value="1"/>
</dbReference>
<dbReference type="Gene3D" id="2.30.130.40">
    <property type="entry name" value="LON domain-like"/>
    <property type="match status" value="1"/>
</dbReference>
<dbReference type="InterPro" id="IPR027543">
    <property type="entry name" value="Lon_bac"/>
</dbReference>
<evidence type="ECO:0000256" key="13">
    <source>
        <dbReference type="PIRSR" id="PIRSR001174-2"/>
    </source>
</evidence>
<dbReference type="Gene3D" id="1.20.58.1480">
    <property type="match status" value="1"/>
</dbReference>
<keyword evidence="19" id="KW-1185">Reference proteome</keyword>
<dbReference type="AlphaFoldDB" id="A0AAP0SJF2"/>
<feature type="compositionally biased region" description="Basic and acidic residues" evidence="15">
    <location>
        <begin position="781"/>
        <end position="798"/>
    </location>
</feature>
<dbReference type="PROSITE" id="PS51786">
    <property type="entry name" value="LON_PROTEOLYTIC"/>
    <property type="match status" value="1"/>
</dbReference>
<keyword evidence="4 10" id="KW-0547">Nucleotide-binding</keyword>
<dbReference type="FunFam" id="1.20.58.1480:FF:000001">
    <property type="entry name" value="Lon protease"/>
    <property type="match status" value="1"/>
</dbReference>
<evidence type="ECO:0000256" key="10">
    <source>
        <dbReference type="HAMAP-Rule" id="MF_01973"/>
    </source>
</evidence>
<dbReference type="KEGG" id="pdw:BV82_1103"/>
<evidence type="ECO:0000256" key="14">
    <source>
        <dbReference type="PROSITE-ProRule" id="PRU01122"/>
    </source>
</evidence>
<evidence type="ECO:0000256" key="9">
    <source>
        <dbReference type="ARBA" id="ARBA00050665"/>
    </source>
</evidence>
<keyword evidence="5 10" id="KW-0378">Hydrolase</keyword>
<dbReference type="Pfam" id="PF02190">
    <property type="entry name" value="LON_substr_bdg"/>
    <property type="match status" value="1"/>
</dbReference>
<dbReference type="Proteomes" id="UP000027121">
    <property type="component" value="Chromosome"/>
</dbReference>
<evidence type="ECO:0000313" key="19">
    <source>
        <dbReference type="Proteomes" id="UP000027121"/>
    </source>
</evidence>
<dbReference type="SUPFAM" id="SSF54211">
    <property type="entry name" value="Ribosomal protein S5 domain 2-like"/>
    <property type="match status" value="1"/>
</dbReference>
<dbReference type="FunFam" id="2.30.130.40:FF:000001">
    <property type="entry name" value="Lon protease"/>
    <property type="match status" value="1"/>
</dbReference>
<dbReference type="GO" id="GO:0034605">
    <property type="term" value="P:cellular response to heat"/>
    <property type="evidence" value="ECO:0007669"/>
    <property type="project" value="UniProtKB-UniRule"/>
</dbReference>
<dbReference type="InterPro" id="IPR020568">
    <property type="entry name" value="Ribosomal_Su5_D2-typ_SF"/>
</dbReference>